<keyword evidence="2" id="KW-0255">Endonuclease</keyword>
<dbReference type="PANTHER" id="PTHR36181">
    <property type="entry name" value="INTRON-ENCODED ENDONUCLEASE AI3-RELATED"/>
    <property type="match status" value="1"/>
</dbReference>
<keyword evidence="2" id="KW-0496">Mitochondrion</keyword>
<keyword evidence="2" id="KW-0378">Hydrolase</keyword>
<geneLocation type="mitochondrion" evidence="2"/>
<dbReference type="GO" id="GO:0004519">
    <property type="term" value="F:endonuclease activity"/>
    <property type="evidence" value="ECO:0007669"/>
    <property type="project" value="UniProtKB-KW"/>
</dbReference>
<dbReference type="GeneID" id="20498056"/>
<dbReference type="GO" id="GO:0005739">
    <property type="term" value="C:mitochondrion"/>
    <property type="evidence" value="ECO:0007669"/>
    <property type="project" value="UniProtKB-ARBA"/>
</dbReference>
<dbReference type="InterPro" id="IPR051289">
    <property type="entry name" value="LAGLIDADG_Endonuclease"/>
</dbReference>
<dbReference type="AlphaFoldDB" id="A0A088CQV9"/>
<dbReference type="Gene3D" id="3.10.28.10">
    <property type="entry name" value="Homing endonucleases"/>
    <property type="match status" value="1"/>
</dbReference>
<accession>A0A088CQV9</accession>
<organism evidence="2">
    <name type="scientific">Sclerotinia borealis</name>
    <dbReference type="NCBI Taxonomy" id="77105"/>
    <lineage>
        <taxon>Eukaryota</taxon>
        <taxon>Fungi</taxon>
        <taxon>Dikarya</taxon>
        <taxon>Ascomycota</taxon>
        <taxon>Pezizomycotina</taxon>
        <taxon>Leotiomycetes</taxon>
        <taxon>Helotiales</taxon>
        <taxon>Sclerotiniaceae</taxon>
        <taxon>Sclerotinia</taxon>
    </lineage>
</organism>
<dbReference type="InterPro" id="IPR027434">
    <property type="entry name" value="Homing_endonucl"/>
</dbReference>
<evidence type="ECO:0000313" key="2">
    <source>
        <dbReference type="EMBL" id="AIJ56821.1"/>
    </source>
</evidence>
<dbReference type="InterPro" id="IPR004860">
    <property type="entry name" value="LAGLIDADG_dom"/>
</dbReference>
<dbReference type="EMBL" id="KJ434027">
    <property type="protein sequence ID" value="AIJ56821.1"/>
    <property type="molecule type" value="Genomic_DNA"/>
</dbReference>
<dbReference type="Pfam" id="PF00961">
    <property type="entry name" value="LAGLIDADG_1"/>
    <property type="match status" value="1"/>
</dbReference>
<dbReference type="SUPFAM" id="SSF55608">
    <property type="entry name" value="Homing endonucleases"/>
    <property type="match status" value="1"/>
</dbReference>
<sequence length="161" mass="18880">MHIKFNSYYLNTIFINSLKPKSKMHFSTNNDLNVELYKWFSGFTDAKGTFMIVSPVKGFNFKFSIGLHADDLNVLKYIKDKLGFGNIYTSNNTCHFIVKKKEDILKLINIFDLYLLSSTKRFDYLDFKKAYCLYQDRDELTQVLINQILDIKIIWTILASA</sequence>
<keyword evidence="2" id="KW-0540">Nuclease</keyword>
<feature type="domain" description="Homing endonuclease LAGLIDADG" evidence="1">
    <location>
        <begin position="40"/>
        <end position="131"/>
    </location>
</feature>
<proteinExistence type="predicted"/>
<dbReference type="PANTHER" id="PTHR36181:SF2">
    <property type="entry name" value="INTRON-ENCODED ENDONUCLEASE AI3-RELATED"/>
    <property type="match status" value="1"/>
</dbReference>
<gene>
    <name evidence="2" type="ORF">SBORM_0137</name>
</gene>
<name>A0A088CQV9_9HELO</name>
<evidence type="ECO:0000259" key="1">
    <source>
        <dbReference type="Pfam" id="PF00961"/>
    </source>
</evidence>
<protein>
    <submittedName>
        <fullName evidence="2">LAGLIDADG endonuclease</fullName>
    </submittedName>
</protein>
<dbReference type="RefSeq" id="YP_009072406.1">
    <property type="nucleotide sequence ID" value="NC_025200.1"/>
</dbReference>
<reference evidence="2" key="1">
    <citation type="journal article" date="2014" name="PLoS ONE">
        <title>The 203 kbp Mitochondrial Genome of the Phytopathogenic Fungus Sclerotinia borealis Reveals Multiple Invasions of Introns and Genomic Duplications.</title>
        <authorList>
            <person name="Mardanov A.V."/>
            <person name="Beletsky A.V."/>
            <person name="Kadnikov V.V."/>
            <person name="Ignatov A.N."/>
            <person name="Ravin N.V."/>
        </authorList>
    </citation>
    <scope>NUCLEOTIDE SEQUENCE</scope>
    <source>
        <strain evidence="2">F-4128</strain>
    </source>
</reference>